<organism evidence="3 4">
    <name type="scientific">Lactuca sativa</name>
    <name type="common">Garden lettuce</name>
    <dbReference type="NCBI Taxonomy" id="4236"/>
    <lineage>
        <taxon>Eukaryota</taxon>
        <taxon>Viridiplantae</taxon>
        <taxon>Streptophyta</taxon>
        <taxon>Embryophyta</taxon>
        <taxon>Tracheophyta</taxon>
        <taxon>Spermatophyta</taxon>
        <taxon>Magnoliopsida</taxon>
        <taxon>eudicotyledons</taxon>
        <taxon>Gunneridae</taxon>
        <taxon>Pentapetalae</taxon>
        <taxon>asterids</taxon>
        <taxon>campanulids</taxon>
        <taxon>Asterales</taxon>
        <taxon>Asteraceae</taxon>
        <taxon>Cichorioideae</taxon>
        <taxon>Cichorieae</taxon>
        <taxon>Lactucinae</taxon>
        <taxon>Lactuca</taxon>
    </lineage>
</organism>
<dbReference type="Proteomes" id="UP000235145">
    <property type="component" value="Unassembled WGS sequence"/>
</dbReference>
<evidence type="ECO:0000313" key="3">
    <source>
        <dbReference type="EMBL" id="KAJ0203907.1"/>
    </source>
</evidence>
<feature type="chain" id="PRO_5040159146" description="ZSWIM1/3 RNaseH-like domain-containing protein" evidence="1">
    <location>
        <begin position="16"/>
        <end position="589"/>
    </location>
</feature>
<dbReference type="PANTHER" id="PTHR31569">
    <property type="entry name" value="SWIM-TYPE DOMAIN-CONTAINING PROTEIN"/>
    <property type="match status" value="1"/>
</dbReference>
<dbReference type="EMBL" id="NBSK02000005">
    <property type="protein sequence ID" value="KAJ0203907.1"/>
    <property type="molecule type" value="Genomic_DNA"/>
</dbReference>
<protein>
    <recommendedName>
        <fullName evidence="2">ZSWIM1/3 RNaseH-like domain-containing protein</fullName>
    </recommendedName>
</protein>
<accession>A0A9R1VFP7</accession>
<name>A0A9R1VFP7_LACSA</name>
<proteinExistence type="predicted"/>
<dbReference type="Pfam" id="PF21056">
    <property type="entry name" value="ZSWIM1-3_RNaseH-like"/>
    <property type="match status" value="1"/>
</dbReference>
<evidence type="ECO:0000256" key="1">
    <source>
        <dbReference type="SAM" id="SignalP"/>
    </source>
</evidence>
<reference evidence="3 4" key="1">
    <citation type="journal article" date="2017" name="Nat. Commun.">
        <title>Genome assembly with in vitro proximity ligation data and whole-genome triplication in lettuce.</title>
        <authorList>
            <person name="Reyes-Chin-Wo S."/>
            <person name="Wang Z."/>
            <person name="Yang X."/>
            <person name="Kozik A."/>
            <person name="Arikit S."/>
            <person name="Song C."/>
            <person name="Xia L."/>
            <person name="Froenicke L."/>
            <person name="Lavelle D.O."/>
            <person name="Truco M.J."/>
            <person name="Xia R."/>
            <person name="Zhu S."/>
            <person name="Xu C."/>
            <person name="Xu H."/>
            <person name="Xu X."/>
            <person name="Cox K."/>
            <person name="Korf I."/>
            <person name="Meyers B.C."/>
            <person name="Michelmore R.W."/>
        </authorList>
    </citation>
    <scope>NUCLEOTIDE SEQUENCE [LARGE SCALE GENOMIC DNA]</scope>
    <source>
        <strain evidence="4">cv. Salinas</strain>
        <tissue evidence="3">Seedlings</tissue>
    </source>
</reference>
<keyword evidence="1" id="KW-0732">Signal</keyword>
<evidence type="ECO:0000313" key="4">
    <source>
        <dbReference type="Proteomes" id="UP000235145"/>
    </source>
</evidence>
<dbReference type="InterPro" id="IPR052579">
    <property type="entry name" value="Zinc_finger_SWIM"/>
</dbReference>
<feature type="domain" description="ZSWIM1/3 RNaseH-like" evidence="2">
    <location>
        <begin position="141"/>
        <end position="206"/>
    </location>
</feature>
<dbReference type="AlphaFoldDB" id="A0A9R1VFP7"/>
<keyword evidence="4" id="KW-1185">Reference proteome</keyword>
<dbReference type="InterPro" id="IPR048324">
    <property type="entry name" value="ZSWIM1-3_RNaseH-like"/>
</dbReference>
<comment type="caution">
    <text evidence="3">The sequence shown here is derived from an EMBL/GenBank/DDBJ whole genome shotgun (WGS) entry which is preliminary data.</text>
</comment>
<evidence type="ECO:0000259" key="2">
    <source>
        <dbReference type="Pfam" id="PF21056"/>
    </source>
</evidence>
<gene>
    <name evidence="3" type="ORF">LSAT_V11C500248840</name>
</gene>
<feature type="signal peptide" evidence="1">
    <location>
        <begin position="1"/>
        <end position="15"/>
    </location>
</feature>
<sequence>MILTFFLSLCKNLLIYFFKYVFESRNELMEWTDKNSVVSYITLICDRDREYEISHIKKYDGWTLRGHVFASRLKEHENQLVVDLTNQNFKPHDILSILKECDENNFSTLKTIYNARLKLRLSRNFGKTPMKVLVEILMEKHFVMEFSVNYISNELENLFFVHSHSLNIWKTFPHVLIIDATYKTNKYCMPFVQISTLDKCMHPRVIAIDRELVIACQQFVDDTLLKNIRKHWRGTLKLDDEWKSFHLIWTILVDSPTWILYTKNYKTPQSMLRNIKINNIYIITYVLNYLDEVWLNKYKEIMNRSTDQHLNFGQRTTNKVESAQSNLKKYLDGTNSSLDKFIGCLDQFARSQLTSIHSPEKSRIIYKQEHGLPCFRLLWGSLSHEALDKLVRELYRLSENHMDSSNYGCKRQHNCGLPCACLLSIYLNSIKSKKNNYDKKAKRYVPTKNNNKNKLILQIKLPERHSYPTTSKYVGLDLTGSDNQRARHNSYVTAISGTNEAIPDMNEAIPDFNEFLDLNQGPQSCYIHPLMVEIPLVFHPYVSHIQNVEGDGHCRFQSASNVYATVFKDGIHELWTSLYFFGLRAPTKH</sequence>
<dbReference type="PANTHER" id="PTHR31569:SF4">
    <property type="entry name" value="SWIM-TYPE DOMAIN-CONTAINING PROTEIN"/>
    <property type="match status" value="1"/>
</dbReference>